<name>A0A7C8GTP4_9BACI</name>
<keyword evidence="1" id="KW-1133">Transmembrane helix</keyword>
<comment type="caution">
    <text evidence="2">The sequence shown here is derived from an EMBL/GenBank/DDBJ whole genome shotgun (WGS) entry which is preliminary data.</text>
</comment>
<proteinExistence type="predicted"/>
<evidence type="ECO:0000313" key="3">
    <source>
        <dbReference type="Proteomes" id="UP000480246"/>
    </source>
</evidence>
<keyword evidence="1" id="KW-0812">Transmembrane</keyword>
<evidence type="ECO:0000313" key="2">
    <source>
        <dbReference type="EMBL" id="KAB8137753.1"/>
    </source>
</evidence>
<dbReference type="EMBL" id="WEID01000036">
    <property type="protein sequence ID" value="KAB8137753.1"/>
    <property type="molecule type" value="Genomic_DNA"/>
</dbReference>
<feature type="transmembrane region" description="Helical" evidence="1">
    <location>
        <begin position="41"/>
        <end position="63"/>
    </location>
</feature>
<reference evidence="2 3" key="1">
    <citation type="submission" date="2019-10" db="EMBL/GenBank/DDBJ databases">
        <title>Gracilibacillus sp. nov. isolated from rice seeds.</title>
        <authorList>
            <person name="He S."/>
        </authorList>
    </citation>
    <scope>NUCLEOTIDE SEQUENCE [LARGE SCALE GENOMIC DNA]</scope>
    <source>
        <strain evidence="2 3">TD8</strain>
    </source>
</reference>
<organism evidence="2 3">
    <name type="scientific">Gracilibacillus oryzae</name>
    <dbReference type="NCBI Taxonomy" id="1672701"/>
    <lineage>
        <taxon>Bacteria</taxon>
        <taxon>Bacillati</taxon>
        <taxon>Bacillota</taxon>
        <taxon>Bacilli</taxon>
        <taxon>Bacillales</taxon>
        <taxon>Bacillaceae</taxon>
        <taxon>Gracilibacillus</taxon>
    </lineage>
</organism>
<protein>
    <submittedName>
        <fullName evidence="2">Uncharacterized protein</fullName>
    </submittedName>
</protein>
<keyword evidence="1" id="KW-0472">Membrane</keyword>
<sequence length="157" mass="17133">MKLAGRIVVFILGICLFLGGFILLLGFIANIGDGEESSISFPAEIILVICVGIIPMILAFFLGKWAFFGRKQKPLSGDELENVILKVAEKRNGSLTAVELAMDTTLSVTEAQNKLDDWANRGIITIKVTEGGAIVYHFAGVITNEERQTAKRVSEFE</sequence>
<keyword evidence="3" id="KW-1185">Reference proteome</keyword>
<dbReference type="AlphaFoldDB" id="A0A7C8GTP4"/>
<dbReference type="OrthoDB" id="2966501at2"/>
<feature type="transmembrane region" description="Helical" evidence="1">
    <location>
        <begin position="7"/>
        <end position="29"/>
    </location>
</feature>
<accession>A0A7C8GTP4</accession>
<gene>
    <name evidence="2" type="ORF">F9U64_08070</name>
</gene>
<dbReference type="Proteomes" id="UP000480246">
    <property type="component" value="Unassembled WGS sequence"/>
</dbReference>
<evidence type="ECO:0000256" key="1">
    <source>
        <dbReference type="SAM" id="Phobius"/>
    </source>
</evidence>
<dbReference type="RefSeq" id="WP_153402488.1">
    <property type="nucleotide sequence ID" value="NZ_ML762427.1"/>
</dbReference>